<organism evidence="1 2">
    <name type="scientific">Monilinia fructicola</name>
    <name type="common">Brown rot fungus</name>
    <name type="synonym">Ciboria fructicola</name>
    <dbReference type="NCBI Taxonomy" id="38448"/>
    <lineage>
        <taxon>Eukaryota</taxon>
        <taxon>Fungi</taxon>
        <taxon>Dikarya</taxon>
        <taxon>Ascomycota</taxon>
        <taxon>Pezizomycotina</taxon>
        <taxon>Leotiomycetes</taxon>
        <taxon>Helotiales</taxon>
        <taxon>Sclerotiniaceae</taxon>
        <taxon>Monilinia</taxon>
    </lineage>
</organism>
<evidence type="ECO:0000313" key="2">
    <source>
        <dbReference type="Proteomes" id="UP000322873"/>
    </source>
</evidence>
<keyword evidence="2" id="KW-1185">Reference proteome</keyword>
<reference evidence="1 2" key="1">
    <citation type="submission" date="2019-06" db="EMBL/GenBank/DDBJ databases">
        <title>Genome Sequence of the Brown Rot Fungal Pathogen Monilinia fructicola.</title>
        <authorList>
            <person name="De Miccolis Angelini R.M."/>
            <person name="Landi L."/>
            <person name="Abate D."/>
            <person name="Pollastro S."/>
            <person name="Romanazzi G."/>
            <person name="Faretra F."/>
        </authorList>
    </citation>
    <scope>NUCLEOTIDE SEQUENCE [LARGE SCALE GENOMIC DNA]</scope>
    <source>
        <strain evidence="1 2">Mfrc123</strain>
    </source>
</reference>
<comment type="caution">
    <text evidence="1">The sequence shown here is derived from an EMBL/GenBank/DDBJ whole genome shotgun (WGS) entry which is preliminary data.</text>
</comment>
<dbReference type="AlphaFoldDB" id="A0A5M9JI49"/>
<protein>
    <submittedName>
        <fullName evidence="1">Uncharacterized protein</fullName>
    </submittedName>
</protein>
<sequence>MLLSMKSTQSFTLPTPGLLLEGNTSIHDPDGFLVLYFPFSLIFSFFSRKLLISFPLYNILQSLHSLIFQ</sequence>
<evidence type="ECO:0000313" key="1">
    <source>
        <dbReference type="EMBL" id="KAA8568971.1"/>
    </source>
</evidence>
<dbReference type="Proteomes" id="UP000322873">
    <property type="component" value="Unassembled WGS sequence"/>
</dbReference>
<accession>A0A5M9JI49</accession>
<dbReference type="EMBL" id="VICG01000009">
    <property type="protein sequence ID" value="KAA8568971.1"/>
    <property type="molecule type" value="Genomic_DNA"/>
</dbReference>
<gene>
    <name evidence="1" type="ORF">EYC84_007943</name>
</gene>
<proteinExistence type="predicted"/>
<name>A0A5M9JI49_MONFR</name>